<evidence type="ECO:0000256" key="3">
    <source>
        <dbReference type="ARBA" id="ARBA00022771"/>
    </source>
</evidence>
<dbReference type="SUPFAM" id="SSF57889">
    <property type="entry name" value="Cysteine-rich domain"/>
    <property type="match status" value="1"/>
</dbReference>
<keyword evidence="2" id="KW-0677">Repeat</keyword>
<dbReference type="InterPro" id="IPR043145">
    <property type="entry name" value="Znf_ZZ_sf"/>
</dbReference>
<keyword evidence="7" id="KW-1185">Reference proteome</keyword>
<sequence>MKYSEISHFSHPIHKLRFEYSEVPFKCDGCKEAGIGSHYKCNICDFDLHVHCAIPSSSITHPFYTKCNFQFMSRPPGEVARYCNACERDVTGFVYHCKSCGFDLHPCCAKLPTVLDDGEVKLYLYRKVSASCHRCGRKGRSWSYRSSCKKYNLHVACVKDMLVENWYDYLGRGKSGGSIGSNRKLQTRIPSLKNTFQTHHHKSKGKVQKCCEMAGLAVQFCISAVLGDPTTLIAGVIGSLISMS</sequence>
<dbReference type="GO" id="GO:0008270">
    <property type="term" value="F:zinc ion binding"/>
    <property type="evidence" value="ECO:0007669"/>
    <property type="project" value="UniProtKB-KW"/>
</dbReference>
<keyword evidence="1" id="KW-0479">Metal-binding</keyword>
<evidence type="ECO:0000259" key="5">
    <source>
        <dbReference type="Pfam" id="PF03107"/>
    </source>
</evidence>
<keyword evidence="4" id="KW-0862">Zinc</keyword>
<dbReference type="InterPro" id="IPR046349">
    <property type="entry name" value="C1-like_sf"/>
</dbReference>
<protein>
    <recommendedName>
        <fullName evidence="5">DC1 domain-containing protein</fullName>
    </recommendedName>
</protein>
<keyword evidence="3" id="KW-0863">Zinc-finger</keyword>
<dbReference type="PANTHER" id="PTHR46477:SF3">
    <property type="entry name" value="CYSTEINE_HISTIDINE-RICH C1 DOMAIN FAMILY PROTEIN"/>
    <property type="match status" value="1"/>
</dbReference>
<dbReference type="EMBL" id="JAAARO010000002">
    <property type="protein sequence ID" value="KAF5751130.1"/>
    <property type="molecule type" value="Genomic_DNA"/>
</dbReference>
<dbReference type="PANTHER" id="PTHR46477">
    <property type="entry name" value="CYSTEINE/HISTIDINE-RICH C1 DOMAIN FAMILY PROTEIN"/>
    <property type="match status" value="1"/>
</dbReference>
<dbReference type="FunCoup" id="A0A7J7DXK7">
    <property type="interactions" value="34"/>
</dbReference>
<reference evidence="6 7" key="1">
    <citation type="journal article" date="2020" name="Nat. Commun.">
        <title>Genome of Tripterygium wilfordii and identification of cytochrome P450 involved in triptolide biosynthesis.</title>
        <authorList>
            <person name="Tu L."/>
            <person name="Su P."/>
            <person name="Zhang Z."/>
            <person name="Gao L."/>
            <person name="Wang J."/>
            <person name="Hu T."/>
            <person name="Zhou J."/>
            <person name="Zhang Y."/>
            <person name="Zhao Y."/>
            <person name="Liu Y."/>
            <person name="Song Y."/>
            <person name="Tong Y."/>
            <person name="Lu Y."/>
            <person name="Yang J."/>
            <person name="Xu C."/>
            <person name="Jia M."/>
            <person name="Peters R.J."/>
            <person name="Huang L."/>
            <person name="Gao W."/>
        </authorList>
    </citation>
    <scope>NUCLEOTIDE SEQUENCE [LARGE SCALE GENOMIC DNA]</scope>
    <source>
        <strain evidence="7">cv. XIE 37</strain>
        <tissue evidence="6">Leaf</tissue>
    </source>
</reference>
<evidence type="ECO:0000313" key="6">
    <source>
        <dbReference type="EMBL" id="KAF5751130.1"/>
    </source>
</evidence>
<dbReference type="Proteomes" id="UP000593562">
    <property type="component" value="Unassembled WGS sequence"/>
</dbReference>
<dbReference type="AlphaFoldDB" id="A0A7J7DXK7"/>
<dbReference type="Pfam" id="PF03107">
    <property type="entry name" value="C1_2"/>
    <property type="match status" value="2"/>
</dbReference>
<evidence type="ECO:0000256" key="2">
    <source>
        <dbReference type="ARBA" id="ARBA00022737"/>
    </source>
</evidence>
<organism evidence="6 7">
    <name type="scientific">Tripterygium wilfordii</name>
    <name type="common">Thunder God vine</name>
    <dbReference type="NCBI Taxonomy" id="458696"/>
    <lineage>
        <taxon>Eukaryota</taxon>
        <taxon>Viridiplantae</taxon>
        <taxon>Streptophyta</taxon>
        <taxon>Embryophyta</taxon>
        <taxon>Tracheophyta</taxon>
        <taxon>Spermatophyta</taxon>
        <taxon>Magnoliopsida</taxon>
        <taxon>eudicotyledons</taxon>
        <taxon>Gunneridae</taxon>
        <taxon>Pentapetalae</taxon>
        <taxon>rosids</taxon>
        <taxon>fabids</taxon>
        <taxon>Celastrales</taxon>
        <taxon>Celastraceae</taxon>
        <taxon>Tripterygium</taxon>
    </lineage>
</organism>
<evidence type="ECO:0000256" key="1">
    <source>
        <dbReference type="ARBA" id="ARBA00022723"/>
    </source>
</evidence>
<comment type="caution">
    <text evidence="6">The sequence shown here is derived from an EMBL/GenBank/DDBJ whole genome shotgun (WGS) entry which is preliminary data.</text>
</comment>
<feature type="domain" description="DC1" evidence="5">
    <location>
        <begin position="71"/>
        <end position="109"/>
    </location>
</feature>
<dbReference type="Gene3D" id="3.30.60.90">
    <property type="match status" value="1"/>
</dbReference>
<gene>
    <name evidence="6" type="ORF">HS088_TW02G00140</name>
</gene>
<name>A0A7J7DXK7_TRIWF</name>
<accession>A0A7J7DXK7</accession>
<proteinExistence type="predicted"/>
<dbReference type="InterPro" id="IPR004146">
    <property type="entry name" value="DC1"/>
</dbReference>
<feature type="domain" description="DC1" evidence="5">
    <location>
        <begin position="9"/>
        <end position="53"/>
    </location>
</feature>
<dbReference type="OrthoDB" id="1852188at2759"/>
<evidence type="ECO:0000256" key="4">
    <source>
        <dbReference type="ARBA" id="ARBA00022833"/>
    </source>
</evidence>
<dbReference type="InParanoid" id="A0A7J7DXK7"/>
<evidence type="ECO:0000313" key="7">
    <source>
        <dbReference type="Proteomes" id="UP000593562"/>
    </source>
</evidence>